<dbReference type="STRING" id="6239.D2023.1f.1"/>
<keyword evidence="4 6" id="KW-1133">Transmembrane helix</keyword>
<dbReference type="PANTHER" id="PTHR47521">
    <property type="entry name" value="SERPENTINE RECEPTOR, CLASS E (EPSILON)-RELATED"/>
    <property type="match status" value="1"/>
</dbReference>
<evidence type="ECO:0000313" key="7">
    <source>
        <dbReference type="EMBL" id="CBI63213.1"/>
    </source>
</evidence>
<gene>
    <name evidence="7" type="ORF">CELE_D2023.1</name>
    <name evidence="7 9" type="ORF">D2023.1</name>
</gene>
<dbReference type="ExpressionAtlas" id="G5EBI9">
    <property type="expression patterns" value="baseline and differential"/>
</dbReference>
<dbReference type="FunCoup" id="G5EBI9">
    <property type="interactions" value="338"/>
</dbReference>
<dbReference type="Bgee" id="WBGene00014300">
    <property type="expression patterns" value="Expressed in larva and 3 other cell types or tissues"/>
</dbReference>
<proteinExistence type="inferred from homology"/>
<protein>
    <submittedName>
        <fullName evidence="7">Serpentine Receptor, class T</fullName>
    </submittedName>
</protein>
<evidence type="ECO:0000256" key="1">
    <source>
        <dbReference type="ARBA" id="ARBA00004141"/>
    </source>
</evidence>
<dbReference type="CTD" id="179615"/>
<evidence type="ECO:0000256" key="5">
    <source>
        <dbReference type="ARBA" id="ARBA00023136"/>
    </source>
</evidence>
<comment type="similarity">
    <text evidence="2">Belongs to the nematode receptor-like protein sre family.</text>
</comment>
<dbReference type="EMBL" id="BX284605">
    <property type="protein sequence ID" value="CBI63213.1"/>
    <property type="molecule type" value="Genomic_DNA"/>
</dbReference>
<evidence type="ECO:0000256" key="3">
    <source>
        <dbReference type="ARBA" id="ARBA00022692"/>
    </source>
</evidence>
<accession>G5EBI9</accession>
<feature type="transmembrane region" description="Helical" evidence="6">
    <location>
        <begin position="99"/>
        <end position="119"/>
    </location>
</feature>
<reference evidence="7 8" key="1">
    <citation type="journal article" date="1998" name="Science">
        <title>Genome sequence of the nematode C. elegans: a platform for investigating biology.</title>
        <authorList>
            <consortium name="The C. elegans sequencing consortium"/>
            <person name="Sulson J.E."/>
            <person name="Waterston R."/>
        </authorList>
    </citation>
    <scope>NUCLEOTIDE SEQUENCE [LARGE SCALE GENOMIC DNA]</scope>
    <source>
        <strain evidence="7 8">Bristol N2</strain>
    </source>
</reference>
<evidence type="ECO:0000313" key="9">
    <source>
        <dbReference type="WormBase" id="D2023.1f"/>
    </source>
</evidence>
<dbReference type="Pfam" id="PF03125">
    <property type="entry name" value="Sre"/>
    <property type="match status" value="1"/>
</dbReference>
<dbReference type="InterPro" id="IPR004151">
    <property type="entry name" value="7TM_GPCR_serpentine_rcpt_Sre"/>
</dbReference>
<evidence type="ECO:0000256" key="2">
    <source>
        <dbReference type="ARBA" id="ARBA00006803"/>
    </source>
</evidence>
<evidence type="ECO:0000256" key="6">
    <source>
        <dbReference type="SAM" id="Phobius"/>
    </source>
</evidence>
<comment type="subcellular location">
    <subcellularLocation>
        <location evidence="1">Membrane</location>
        <topology evidence="1">Multi-pass membrane protein</topology>
    </subcellularLocation>
</comment>
<dbReference type="eggNOG" id="KOG0537">
    <property type="taxonomic scope" value="Eukaryota"/>
</dbReference>
<dbReference type="InterPro" id="IPR052860">
    <property type="entry name" value="NRL-GPCR1"/>
</dbReference>
<feature type="transmembrane region" description="Helical" evidence="6">
    <location>
        <begin position="131"/>
        <end position="152"/>
    </location>
</feature>
<dbReference type="InParanoid" id="G5EBI9"/>
<keyword evidence="7" id="KW-0675">Receptor</keyword>
<dbReference type="GO" id="GO:0016020">
    <property type="term" value="C:membrane"/>
    <property type="evidence" value="ECO:0007669"/>
    <property type="project" value="UniProtKB-SubCell"/>
</dbReference>
<feature type="transmembrane region" description="Helical" evidence="6">
    <location>
        <begin position="164"/>
        <end position="185"/>
    </location>
</feature>
<dbReference type="WormBase" id="D2023.1f">
    <property type="protein sequence ID" value="CE44322"/>
    <property type="gene ID" value="WBGene00014300"/>
</dbReference>
<dbReference type="PANTHER" id="PTHR47521:SF9">
    <property type="entry name" value="SERPENTINE RECEPTOR, CLASS E (EPSILON)-RELATED"/>
    <property type="match status" value="1"/>
</dbReference>
<keyword evidence="5 6" id="KW-0472">Membrane</keyword>
<feature type="transmembrane region" description="Helical" evidence="6">
    <location>
        <begin position="213"/>
        <end position="233"/>
    </location>
</feature>
<keyword evidence="3 6" id="KW-0812">Transmembrane</keyword>
<evidence type="ECO:0000256" key="4">
    <source>
        <dbReference type="ARBA" id="ARBA00022989"/>
    </source>
</evidence>
<dbReference type="AlphaFoldDB" id="G5EBI9"/>
<feature type="transmembrane region" description="Helical" evidence="6">
    <location>
        <begin position="253"/>
        <end position="275"/>
    </location>
</feature>
<dbReference type="Proteomes" id="UP000001940">
    <property type="component" value="Chromosome V"/>
</dbReference>
<name>G5EBI9_CAEEL</name>
<sequence>MANESSGSFYLRETGEIRDVYKIFLLVECPFHIVNIFLLLICPNFIFSSKTLVNLNLKMTIASYFLAGVLMSMSRLAWLICDLFWVPINTMEILMYSRFVFQTSIAAHLFVFSIERAIATCLSKRYEQNSSYPVIILSCILTYPYSLIQLYSKYNFEKGREINVVMYGGAGIVSLIILLVVYRVNKKKVKERRFKGPISEAYQVRENIRTSRLLIQIFFIFAFFVGTSTFFLLKFSASLTDPSQKWTTIKNGFMYDILICIGTTCTTTVFLQFLIPDDTLKKWRLKFHLSCQQRSVTPEGKRLRFRSIHGIDVEVGNGTAEEEARVYFTQLSQAWKL</sequence>
<keyword evidence="8" id="KW-1185">Reference proteome</keyword>
<dbReference type="OrthoDB" id="5811630at2759"/>
<dbReference type="GeneID" id="179615"/>
<dbReference type="PaxDb" id="6239-D2023.1f"/>
<dbReference type="GO" id="GO:0007606">
    <property type="term" value="P:sensory perception of chemical stimulus"/>
    <property type="evidence" value="ECO:0007669"/>
    <property type="project" value="InterPro"/>
</dbReference>
<organism evidence="7 8">
    <name type="scientific">Caenorhabditis elegans</name>
    <dbReference type="NCBI Taxonomy" id="6239"/>
    <lineage>
        <taxon>Eukaryota</taxon>
        <taxon>Metazoa</taxon>
        <taxon>Ecdysozoa</taxon>
        <taxon>Nematoda</taxon>
        <taxon>Chromadorea</taxon>
        <taxon>Rhabditida</taxon>
        <taxon>Rhabditina</taxon>
        <taxon>Rhabditomorpha</taxon>
        <taxon>Rhabditoidea</taxon>
        <taxon>Rhabditidae</taxon>
        <taxon>Peloderinae</taxon>
        <taxon>Caenorhabditis</taxon>
    </lineage>
</organism>
<evidence type="ECO:0000313" key="8">
    <source>
        <dbReference type="Proteomes" id="UP000001940"/>
    </source>
</evidence>
<dbReference type="AGR" id="WB:WBGene00014300"/>
<feature type="transmembrane region" description="Helical" evidence="6">
    <location>
        <begin position="20"/>
        <end position="47"/>
    </location>
</feature>
<feature type="transmembrane region" description="Helical" evidence="6">
    <location>
        <begin position="59"/>
        <end position="79"/>
    </location>
</feature>
<dbReference type="RefSeq" id="NP_001256372.1">
    <property type="nucleotide sequence ID" value="NM_001269443.1"/>
</dbReference>